<dbReference type="SUPFAM" id="SSF51905">
    <property type="entry name" value="FAD/NAD(P)-binding domain"/>
    <property type="match status" value="1"/>
</dbReference>
<dbReference type="Gene3D" id="3.50.50.60">
    <property type="entry name" value="FAD/NAD(P)-binding domain"/>
    <property type="match status" value="1"/>
</dbReference>
<dbReference type="PANTHER" id="PTHR43539:SF91">
    <property type="entry name" value="FAD-DEPENDENT URATE HYDROXYLASE"/>
    <property type="match status" value="1"/>
</dbReference>
<sequence>MSRSSLDTDHSGLDALNARVRKDLELLCRPPANWVPPRHVKGQPVVDVVIIGGGMCGLVAAFALHSAGIRNVRIFDRNPTGYEGPWVNYARMETLRSPKQLTGPAYGIPSLTFRSWFTAQFGETEWDALDKIPRPMWMDYLRWYRAVLEIQVENDVNVDRILPEGDYLKLDLSGAGTNDAQVFARKVIMATGRDGTGHPNIPAFVDGLPKSAWAHSSEDIDFKALKGKRVAVVGVGASAVDNSAEALEAGAAEVRHLIRRKHMPTINKMMGIGSFGFTAAFPRLSDAWRWRFMHYSFLTQTPSPRGSTLRVSRHPNAYFHFGKGIDRIAHDGRELDIAMQDGSRLKTDFLILGTGFTVEPLARTELDGYADKILLWGDRYAAPAGLQHSELAKFPYLADDFAFQEREEGAAPWLSAIHCFNYGASVSLGKVSGDIPGISEGAAWLAREIAATLYREDVETHFAAMEAYDKPELLGDEWTEAPLPGEELDEPALKTGSDAR</sequence>
<dbReference type="AlphaFoldDB" id="A0A3S9B274"/>
<evidence type="ECO:0000256" key="1">
    <source>
        <dbReference type="ARBA" id="ARBA00023002"/>
    </source>
</evidence>
<name>A0A3S9B274_9HYPH</name>
<organism evidence="3 4">
    <name type="scientific">Georhizobium profundi</name>
    <dbReference type="NCBI Taxonomy" id="2341112"/>
    <lineage>
        <taxon>Bacteria</taxon>
        <taxon>Pseudomonadati</taxon>
        <taxon>Pseudomonadota</taxon>
        <taxon>Alphaproteobacteria</taxon>
        <taxon>Hyphomicrobiales</taxon>
        <taxon>Rhizobiaceae</taxon>
        <taxon>Georhizobium</taxon>
    </lineage>
</organism>
<dbReference type="Proteomes" id="UP000268192">
    <property type="component" value="Chromosome"/>
</dbReference>
<feature type="region of interest" description="Disordered" evidence="2">
    <location>
        <begin position="475"/>
        <end position="500"/>
    </location>
</feature>
<protein>
    <submittedName>
        <fullName evidence="3">NAD(P)/FAD-dependent oxidoreductase</fullName>
    </submittedName>
</protein>
<evidence type="ECO:0000256" key="2">
    <source>
        <dbReference type="SAM" id="MobiDB-lite"/>
    </source>
</evidence>
<dbReference type="PANTHER" id="PTHR43539">
    <property type="entry name" value="FLAVIN-BINDING MONOOXYGENASE-LIKE PROTEIN (AFU_ORTHOLOGUE AFUA_4G09220)"/>
    <property type="match status" value="1"/>
</dbReference>
<gene>
    <name evidence="3" type="ORF">D5400_06830</name>
</gene>
<dbReference type="RefSeq" id="WP_126008880.1">
    <property type="nucleotide sequence ID" value="NZ_CP032509.1"/>
</dbReference>
<reference evidence="3 4" key="1">
    <citation type="submission" date="2018-09" db="EMBL/GenBank/DDBJ databases">
        <title>Marinorhizobium profundi gen. nov., sp. nov., isolated from a deep-sea sediment sample from the New Britain Trench and proposal of Marinorhizobiaceae fam. nov. in the order Rhizobiales of the class Alphaproteobacteria.</title>
        <authorList>
            <person name="Cao J."/>
        </authorList>
    </citation>
    <scope>NUCLEOTIDE SEQUENCE [LARGE SCALE GENOMIC DNA]</scope>
    <source>
        <strain evidence="3 4">WS11</strain>
    </source>
</reference>
<dbReference type="OrthoDB" id="8671611at2"/>
<evidence type="ECO:0000313" key="3">
    <source>
        <dbReference type="EMBL" id="AZN71029.1"/>
    </source>
</evidence>
<dbReference type="EMBL" id="CP032509">
    <property type="protein sequence ID" value="AZN71029.1"/>
    <property type="molecule type" value="Genomic_DNA"/>
</dbReference>
<keyword evidence="1" id="KW-0560">Oxidoreductase</keyword>
<evidence type="ECO:0000313" key="4">
    <source>
        <dbReference type="Proteomes" id="UP000268192"/>
    </source>
</evidence>
<dbReference type="GO" id="GO:0050660">
    <property type="term" value="F:flavin adenine dinucleotide binding"/>
    <property type="evidence" value="ECO:0007669"/>
    <property type="project" value="TreeGrafter"/>
</dbReference>
<accession>A0A3S9B274</accession>
<keyword evidence="4" id="KW-1185">Reference proteome</keyword>
<dbReference type="GO" id="GO:0004497">
    <property type="term" value="F:monooxygenase activity"/>
    <property type="evidence" value="ECO:0007669"/>
    <property type="project" value="TreeGrafter"/>
</dbReference>
<dbReference type="KEGG" id="abaw:D5400_06830"/>
<dbReference type="PRINTS" id="PR00411">
    <property type="entry name" value="PNDRDTASEI"/>
</dbReference>
<dbReference type="PRINTS" id="PR00368">
    <property type="entry name" value="FADPNR"/>
</dbReference>
<dbReference type="InterPro" id="IPR050982">
    <property type="entry name" value="Auxin_biosynth/cation_transpt"/>
</dbReference>
<dbReference type="Pfam" id="PF13738">
    <property type="entry name" value="Pyr_redox_3"/>
    <property type="match status" value="1"/>
</dbReference>
<proteinExistence type="predicted"/>
<dbReference type="InterPro" id="IPR036188">
    <property type="entry name" value="FAD/NAD-bd_sf"/>
</dbReference>